<dbReference type="Gene3D" id="3.40.1410.10">
    <property type="entry name" value="Chorismate lyase-like"/>
    <property type="match status" value="1"/>
</dbReference>
<proteinExistence type="predicted"/>
<keyword evidence="6" id="KW-1185">Reference proteome</keyword>
<sequence>MSRSSSAMIVRYLSDAELGSGAKLPAEIDMAKELGLSRNSIREAYATLTAQGVLIRKHGIGTFVARPPIMNNLINGPTFWGMVQMTGADPSLRELVRDRVAANEELATQMDIPPKTEVVHLRWLFCANDQPVVLIDHYLAPHIRSDNIDWQASHNLLAALADQIGGEGAELETWNTAINATEEEATILNVALGKAILYGSVRVHDARGRIPIVSRHWSNPKLFSIAHRLPISAMQLSV</sequence>
<dbReference type="SMART" id="SM00866">
    <property type="entry name" value="UTRA"/>
    <property type="match status" value="1"/>
</dbReference>
<dbReference type="InterPro" id="IPR050679">
    <property type="entry name" value="Bact_HTH_transcr_reg"/>
</dbReference>
<evidence type="ECO:0000313" key="6">
    <source>
        <dbReference type="Proteomes" id="UP001222118"/>
    </source>
</evidence>
<evidence type="ECO:0000259" key="4">
    <source>
        <dbReference type="PROSITE" id="PS50949"/>
    </source>
</evidence>
<dbReference type="Pfam" id="PF00392">
    <property type="entry name" value="GntR"/>
    <property type="match status" value="1"/>
</dbReference>
<dbReference type="InterPro" id="IPR036390">
    <property type="entry name" value="WH_DNA-bd_sf"/>
</dbReference>
<dbReference type="PROSITE" id="PS50949">
    <property type="entry name" value="HTH_GNTR"/>
    <property type="match status" value="1"/>
</dbReference>
<dbReference type="EMBL" id="CP118247">
    <property type="protein sequence ID" value="WDR07288.1"/>
    <property type="molecule type" value="Genomic_DNA"/>
</dbReference>
<keyword evidence="3" id="KW-0804">Transcription</keyword>
<dbReference type="PANTHER" id="PTHR44846">
    <property type="entry name" value="MANNOSYL-D-GLYCERATE TRANSPORT/METABOLISM SYSTEM REPRESSOR MNGR-RELATED"/>
    <property type="match status" value="1"/>
</dbReference>
<keyword evidence="1" id="KW-0805">Transcription regulation</keyword>
<dbReference type="SMART" id="SM00345">
    <property type="entry name" value="HTH_GNTR"/>
    <property type="match status" value="1"/>
</dbReference>
<dbReference type="InterPro" id="IPR000524">
    <property type="entry name" value="Tscrpt_reg_HTH_GntR"/>
</dbReference>
<dbReference type="InterPro" id="IPR036388">
    <property type="entry name" value="WH-like_DNA-bd_sf"/>
</dbReference>
<keyword evidence="2" id="KW-0238">DNA-binding</keyword>
<dbReference type="CDD" id="cd07377">
    <property type="entry name" value="WHTH_GntR"/>
    <property type="match status" value="1"/>
</dbReference>
<gene>
    <name evidence="5" type="ORF">PSQ90_07675</name>
</gene>
<feature type="domain" description="HTH gntR-type" evidence="4">
    <location>
        <begin position="1"/>
        <end position="67"/>
    </location>
</feature>
<evidence type="ECO:0000256" key="3">
    <source>
        <dbReference type="ARBA" id="ARBA00023163"/>
    </source>
</evidence>
<dbReference type="InterPro" id="IPR011663">
    <property type="entry name" value="UTRA"/>
</dbReference>
<evidence type="ECO:0000256" key="2">
    <source>
        <dbReference type="ARBA" id="ARBA00023125"/>
    </source>
</evidence>
<accession>A0ABY7Z1X8</accession>
<dbReference type="Gene3D" id="1.10.10.10">
    <property type="entry name" value="Winged helix-like DNA-binding domain superfamily/Winged helix DNA-binding domain"/>
    <property type="match status" value="1"/>
</dbReference>
<dbReference type="PANTHER" id="PTHR44846:SF1">
    <property type="entry name" value="MANNOSYL-D-GLYCERATE TRANSPORT_METABOLISM SYSTEM REPRESSOR MNGR-RELATED"/>
    <property type="match status" value="1"/>
</dbReference>
<dbReference type="PRINTS" id="PR00035">
    <property type="entry name" value="HTHGNTR"/>
</dbReference>
<dbReference type="Pfam" id="PF07702">
    <property type="entry name" value="UTRA"/>
    <property type="match status" value="1"/>
</dbReference>
<organism evidence="5 6">
    <name type="scientific">Devosia rhodophyticola</name>
    <dbReference type="NCBI Taxonomy" id="3026423"/>
    <lineage>
        <taxon>Bacteria</taxon>
        <taxon>Pseudomonadati</taxon>
        <taxon>Pseudomonadota</taxon>
        <taxon>Alphaproteobacteria</taxon>
        <taxon>Hyphomicrobiales</taxon>
        <taxon>Devosiaceae</taxon>
        <taxon>Devosia</taxon>
    </lineage>
</organism>
<evidence type="ECO:0000313" key="5">
    <source>
        <dbReference type="EMBL" id="WDR07288.1"/>
    </source>
</evidence>
<dbReference type="RefSeq" id="WP_282212801.1">
    <property type="nucleotide sequence ID" value="NZ_CP118247.1"/>
</dbReference>
<dbReference type="SUPFAM" id="SSF46785">
    <property type="entry name" value="Winged helix' DNA-binding domain"/>
    <property type="match status" value="1"/>
</dbReference>
<protein>
    <submittedName>
        <fullName evidence="5">GntR family transcriptional regulator</fullName>
    </submittedName>
</protein>
<evidence type="ECO:0000256" key="1">
    <source>
        <dbReference type="ARBA" id="ARBA00023015"/>
    </source>
</evidence>
<name>A0ABY7Z1X8_9HYPH</name>
<dbReference type="SUPFAM" id="SSF64288">
    <property type="entry name" value="Chorismate lyase-like"/>
    <property type="match status" value="1"/>
</dbReference>
<dbReference type="Proteomes" id="UP001222118">
    <property type="component" value="Chromosome"/>
</dbReference>
<dbReference type="InterPro" id="IPR028978">
    <property type="entry name" value="Chorismate_lyase_/UTRA_dom_sf"/>
</dbReference>
<reference evidence="5 6" key="1">
    <citation type="submission" date="2023-02" db="EMBL/GenBank/DDBJ databases">
        <title>Devosia chondri sp. nov., isolated from the phycosphere of marine algae.</title>
        <authorList>
            <person name="Kim J.M."/>
            <person name="Lee J.K."/>
            <person name="Choi B.J."/>
            <person name="Bayburt H."/>
            <person name="Jeon C.O."/>
        </authorList>
    </citation>
    <scope>NUCLEOTIDE SEQUENCE [LARGE SCALE GENOMIC DNA]</scope>
    <source>
        <strain evidence="5 6">G2-5</strain>
    </source>
</reference>